<name>A0ACC0TS86_9AGAM</name>
<accession>A0ACC0TS86</accession>
<organism evidence="1 2">
    <name type="scientific">Russula earlei</name>
    <dbReference type="NCBI Taxonomy" id="71964"/>
    <lineage>
        <taxon>Eukaryota</taxon>
        <taxon>Fungi</taxon>
        <taxon>Dikarya</taxon>
        <taxon>Basidiomycota</taxon>
        <taxon>Agaricomycotina</taxon>
        <taxon>Agaricomycetes</taxon>
        <taxon>Russulales</taxon>
        <taxon>Russulaceae</taxon>
        <taxon>Russula</taxon>
    </lineage>
</organism>
<evidence type="ECO:0000313" key="2">
    <source>
        <dbReference type="Proteomes" id="UP001207468"/>
    </source>
</evidence>
<comment type="caution">
    <text evidence="1">The sequence shown here is derived from an EMBL/GenBank/DDBJ whole genome shotgun (WGS) entry which is preliminary data.</text>
</comment>
<proteinExistence type="predicted"/>
<sequence>MDRTVASRFAINGKWTNHAWRLFSGCMHVSSHILRFPRNHASSVIISRNPQSPWCFSGEVSASRALALIACLRAFTYFENKAEHVNTVIAFYARALSHTIGRGYVPPSLSSLARWWFDVSSELRVATRILFDAGVAGLTDNETTSLFCCVR</sequence>
<evidence type="ECO:0000313" key="1">
    <source>
        <dbReference type="EMBL" id="KAI9435905.1"/>
    </source>
</evidence>
<protein>
    <submittedName>
        <fullName evidence="1">Uncharacterized protein</fullName>
    </submittedName>
</protein>
<dbReference type="Proteomes" id="UP001207468">
    <property type="component" value="Unassembled WGS sequence"/>
</dbReference>
<dbReference type="EMBL" id="JAGFNK010001016">
    <property type="protein sequence ID" value="KAI9435905.1"/>
    <property type="molecule type" value="Genomic_DNA"/>
</dbReference>
<gene>
    <name evidence="1" type="ORF">F5148DRAFT_30543</name>
</gene>
<keyword evidence="2" id="KW-1185">Reference proteome</keyword>
<reference evidence="1" key="1">
    <citation type="submission" date="2021-03" db="EMBL/GenBank/DDBJ databases">
        <title>Evolutionary priming and transition to the ectomycorrhizal habit in an iconic lineage of mushroom-forming fungi: is preadaptation a requirement?</title>
        <authorList>
            <consortium name="DOE Joint Genome Institute"/>
            <person name="Looney B.P."/>
            <person name="Miyauchi S."/>
            <person name="Morin E."/>
            <person name="Drula E."/>
            <person name="Courty P.E."/>
            <person name="Chicoki N."/>
            <person name="Fauchery L."/>
            <person name="Kohler A."/>
            <person name="Kuo A."/>
            <person name="LaButti K."/>
            <person name="Pangilinan J."/>
            <person name="Lipzen A."/>
            <person name="Riley R."/>
            <person name="Andreopoulos W."/>
            <person name="He G."/>
            <person name="Johnson J."/>
            <person name="Barry K.W."/>
            <person name="Grigoriev I.V."/>
            <person name="Nagy L."/>
            <person name="Hibbett D."/>
            <person name="Henrissat B."/>
            <person name="Matheny P.B."/>
            <person name="Labbe J."/>
            <person name="Martin A.F."/>
        </authorList>
    </citation>
    <scope>NUCLEOTIDE SEQUENCE</scope>
    <source>
        <strain evidence="1">BPL698</strain>
    </source>
</reference>